<protein>
    <recommendedName>
        <fullName evidence="5">Enoyl-CoA hydratase</fullName>
    </recommendedName>
</protein>
<organism evidence="3 4">
    <name type="scientific">Neonectria ditissima</name>
    <dbReference type="NCBI Taxonomy" id="78410"/>
    <lineage>
        <taxon>Eukaryota</taxon>
        <taxon>Fungi</taxon>
        <taxon>Dikarya</taxon>
        <taxon>Ascomycota</taxon>
        <taxon>Pezizomycotina</taxon>
        <taxon>Sordariomycetes</taxon>
        <taxon>Hypocreomycetidae</taxon>
        <taxon>Hypocreales</taxon>
        <taxon>Nectriaceae</taxon>
        <taxon>Neonectria</taxon>
    </lineage>
</organism>
<dbReference type="AlphaFoldDB" id="A0A0N8H5H4"/>
<dbReference type="OrthoDB" id="2018133at2759"/>
<keyword evidence="4" id="KW-1185">Reference proteome</keyword>
<comment type="similarity">
    <text evidence="1">Belongs to the enoyl-CoA hydratase/isomerase family.</text>
</comment>
<evidence type="ECO:0000256" key="2">
    <source>
        <dbReference type="SAM" id="MobiDB-lite"/>
    </source>
</evidence>
<dbReference type="STRING" id="78410.A0A0N8H5H4"/>
<dbReference type="EMBL" id="LKCW01000215">
    <property type="protein sequence ID" value="KPM36180.1"/>
    <property type="molecule type" value="Genomic_DNA"/>
</dbReference>
<dbReference type="Gene3D" id="3.90.226.10">
    <property type="entry name" value="2-enoyl-CoA Hydratase, Chain A, domain 1"/>
    <property type="match status" value="1"/>
</dbReference>
<comment type="caution">
    <text evidence="3">The sequence shown here is derived from an EMBL/GenBank/DDBJ whole genome shotgun (WGS) entry which is preliminary data.</text>
</comment>
<dbReference type="NCBIfam" id="NF006108">
    <property type="entry name" value="PRK08259.1"/>
    <property type="match status" value="1"/>
</dbReference>
<name>A0A0N8H5H4_9HYPO</name>
<dbReference type="Pfam" id="PF00378">
    <property type="entry name" value="ECH_1"/>
    <property type="match status" value="1"/>
</dbReference>
<evidence type="ECO:0008006" key="5">
    <source>
        <dbReference type="Google" id="ProtNLM"/>
    </source>
</evidence>
<evidence type="ECO:0000256" key="1">
    <source>
        <dbReference type="ARBA" id="ARBA00005254"/>
    </source>
</evidence>
<dbReference type="PANTHER" id="PTHR43802">
    <property type="entry name" value="ENOYL-COA HYDRATASE"/>
    <property type="match status" value="1"/>
</dbReference>
<dbReference type="Gene3D" id="1.10.287.2460">
    <property type="match status" value="1"/>
</dbReference>
<dbReference type="InterPro" id="IPR001753">
    <property type="entry name" value="Enoyl-CoA_hydra/iso"/>
</dbReference>
<dbReference type="InterPro" id="IPR029045">
    <property type="entry name" value="ClpP/crotonase-like_dom_sf"/>
</dbReference>
<accession>A0A0N8H5H4</accession>
<gene>
    <name evidence="3" type="ORF">AK830_g10397</name>
</gene>
<sequence>MALVQKETDQVIITTTLEGITTIALNRPHRRNAVDGPTAQKLWLGFLAFENDATQKVCVFHGTNGNFCAGFDLQEFAKLADRKTQYTGPNIADKVDGRNLGPCGPTRLMIKKPVICAIAGYAVAGGLELSLLGDIRVAEEDAVFGMFSRRFGVPMIDGGSVRLPAVVGFGRALDIVLTGRPVHAPEALSMGLANRVVPKGKALEEALNIARSILKYPQACMNADRNSCYYAAWESKSFGDALGQEFDRGIKVIESESIDGASRFSAGEGRHGSFRNTEPKSKL</sequence>
<proteinExistence type="inferred from homology"/>
<dbReference type="PANTHER" id="PTHR43802:SF1">
    <property type="entry name" value="IP11341P-RELATED"/>
    <property type="match status" value="1"/>
</dbReference>
<dbReference type="Proteomes" id="UP000050424">
    <property type="component" value="Unassembled WGS sequence"/>
</dbReference>
<dbReference type="SUPFAM" id="SSF52096">
    <property type="entry name" value="ClpP/crotonase"/>
    <property type="match status" value="1"/>
</dbReference>
<feature type="region of interest" description="Disordered" evidence="2">
    <location>
        <begin position="262"/>
        <end position="283"/>
    </location>
</feature>
<evidence type="ECO:0000313" key="4">
    <source>
        <dbReference type="Proteomes" id="UP000050424"/>
    </source>
</evidence>
<reference evidence="3 4" key="1">
    <citation type="submission" date="2015-09" db="EMBL/GenBank/DDBJ databases">
        <title>Draft genome of a European isolate of the apple canker pathogen Neonectria ditissima.</title>
        <authorList>
            <person name="Gomez-Cortecero A."/>
            <person name="Harrison R.J."/>
            <person name="Armitage A.D."/>
        </authorList>
    </citation>
    <scope>NUCLEOTIDE SEQUENCE [LARGE SCALE GENOMIC DNA]</scope>
    <source>
        <strain evidence="3 4">R09/05</strain>
    </source>
</reference>
<dbReference type="CDD" id="cd06558">
    <property type="entry name" value="crotonase-like"/>
    <property type="match status" value="1"/>
</dbReference>
<evidence type="ECO:0000313" key="3">
    <source>
        <dbReference type="EMBL" id="KPM36180.1"/>
    </source>
</evidence>